<dbReference type="PROSITE" id="PS51065">
    <property type="entry name" value="NHR"/>
    <property type="match status" value="1"/>
</dbReference>
<reference evidence="5 6" key="1">
    <citation type="submission" date="2023-03" db="EMBL/GenBank/DDBJ databases">
        <title>High-quality genome of Scylla paramamosain provides insights in environmental adaptation.</title>
        <authorList>
            <person name="Zhang L."/>
        </authorList>
    </citation>
    <scope>NUCLEOTIDE SEQUENCE [LARGE SCALE GENOMIC DNA]</scope>
    <source>
        <strain evidence="5">LZ_2023a</strain>
        <tissue evidence="5">Muscle</tissue>
    </source>
</reference>
<dbReference type="InterPro" id="IPR043136">
    <property type="entry name" value="B30.2/SPRY_sf"/>
</dbReference>
<dbReference type="SMART" id="SM00588">
    <property type="entry name" value="NEUZ"/>
    <property type="match status" value="1"/>
</dbReference>
<dbReference type="CDD" id="cd03717">
    <property type="entry name" value="SOCS_SOCS_like"/>
    <property type="match status" value="1"/>
</dbReference>
<dbReference type="InterPro" id="IPR006573">
    <property type="entry name" value="NHR_dom"/>
</dbReference>
<evidence type="ECO:0000256" key="2">
    <source>
        <dbReference type="SAM" id="SignalP"/>
    </source>
</evidence>
<keyword evidence="2" id="KW-0732">Signal</keyword>
<dbReference type="PANTHER" id="PTHR12429">
    <property type="entry name" value="NEURALIZED"/>
    <property type="match status" value="1"/>
</dbReference>
<dbReference type="PANTHER" id="PTHR12429:SF8">
    <property type="entry name" value="NEURALIZED-LIKE PROTEIN 2"/>
    <property type="match status" value="1"/>
</dbReference>
<dbReference type="GO" id="GO:0061630">
    <property type="term" value="F:ubiquitin protein ligase activity"/>
    <property type="evidence" value="ECO:0007669"/>
    <property type="project" value="TreeGrafter"/>
</dbReference>
<sequence length="516" mass="56243">MSLTILLTFLTLLTVTSVMGRWWGGGQDGLEYEGRPEGRGYIDEGNAHGDSGVRDISGRTLIIEVARQVLRLLHQHRQQENRLGREAEAAMTSAIARDSVRLIVMGIHGFYPSASLFLSALDLVAPPNMRDVVRLAKDASLGLSCVVYRCGEAYYPNDNEAQQVTSECLGRAHSDRGSDGPLMITAIMPNGFQTMTFHPNHGANVMLYDDNTVAYRKASFANAVTISERPLLPGEIFLVEIEKTEPGWTGHMRLGLTQLNPASPDMLKLPPYSLPDMTNMGNSWICAITKSQNRVQQDTETEPEKDAAVAAAAAAAAAATNPTLGLEDGGGGGGQECSPAPPVEQEEENLGVFHLRNRRRALGGVVGRGLDSIMFGEYLKTSRGLVPRSALQPTPYAFTSPSGRRITLKRDNILPTDEGSRIGVIYLPRGNLAEMHYIINGEDQGAFTKKLPFEQAPLYAVVDVYGTTKQVRIVQLYGVTSLKSACRDIIVKHIAQHGVNALPLPRTLKDYLLFES</sequence>
<dbReference type="PROSITE" id="PS50225">
    <property type="entry name" value="SOCS"/>
    <property type="match status" value="1"/>
</dbReference>
<dbReference type="InterPro" id="IPR037962">
    <property type="entry name" value="Neuralized"/>
</dbReference>
<dbReference type="SMART" id="SM00969">
    <property type="entry name" value="SOCS_box"/>
    <property type="match status" value="1"/>
</dbReference>
<comment type="caution">
    <text evidence="5">The sequence shown here is derived from an EMBL/GenBank/DDBJ whole genome shotgun (WGS) entry which is preliminary data.</text>
</comment>
<dbReference type="EMBL" id="JARAKH010000045">
    <property type="protein sequence ID" value="KAK8378600.1"/>
    <property type="molecule type" value="Genomic_DNA"/>
</dbReference>
<dbReference type="AlphaFoldDB" id="A0AAW0SV57"/>
<evidence type="ECO:0000313" key="6">
    <source>
        <dbReference type="Proteomes" id="UP001487740"/>
    </source>
</evidence>
<feature type="domain" description="SOCS box" evidence="3">
    <location>
        <begin position="479"/>
        <end position="516"/>
    </location>
</feature>
<evidence type="ECO:0000313" key="5">
    <source>
        <dbReference type="EMBL" id="KAK8378600.1"/>
    </source>
</evidence>
<organism evidence="5 6">
    <name type="scientific">Scylla paramamosain</name>
    <name type="common">Mud crab</name>
    <dbReference type="NCBI Taxonomy" id="85552"/>
    <lineage>
        <taxon>Eukaryota</taxon>
        <taxon>Metazoa</taxon>
        <taxon>Ecdysozoa</taxon>
        <taxon>Arthropoda</taxon>
        <taxon>Crustacea</taxon>
        <taxon>Multicrustacea</taxon>
        <taxon>Malacostraca</taxon>
        <taxon>Eumalacostraca</taxon>
        <taxon>Eucarida</taxon>
        <taxon>Decapoda</taxon>
        <taxon>Pleocyemata</taxon>
        <taxon>Brachyura</taxon>
        <taxon>Eubrachyura</taxon>
        <taxon>Portunoidea</taxon>
        <taxon>Portunidae</taxon>
        <taxon>Portuninae</taxon>
        <taxon>Scylla</taxon>
    </lineage>
</organism>
<dbReference type="Pfam" id="PF07525">
    <property type="entry name" value="SOCS_box"/>
    <property type="match status" value="1"/>
</dbReference>
<dbReference type="InterPro" id="IPR001496">
    <property type="entry name" value="SOCS_box"/>
</dbReference>
<dbReference type="Proteomes" id="UP001487740">
    <property type="component" value="Unassembled WGS sequence"/>
</dbReference>
<dbReference type="InterPro" id="IPR036036">
    <property type="entry name" value="SOCS_box-like_dom_sf"/>
</dbReference>
<proteinExistence type="predicted"/>
<evidence type="ECO:0000256" key="1">
    <source>
        <dbReference type="SAM" id="MobiDB-lite"/>
    </source>
</evidence>
<feature type="domain" description="NHR" evidence="4">
    <location>
        <begin position="194"/>
        <end position="355"/>
    </location>
</feature>
<evidence type="ECO:0000259" key="4">
    <source>
        <dbReference type="PROSITE" id="PS51065"/>
    </source>
</evidence>
<dbReference type="Pfam" id="PF07177">
    <property type="entry name" value="Neuralized"/>
    <property type="match status" value="1"/>
</dbReference>
<evidence type="ECO:0000259" key="3">
    <source>
        <dbReference type="PROSITE" id="PS50225"/>
    </source>
</evidence>
<feature type="region of interest" description="Disordered" evidence="1">
    <location>
        <begin position="322"/>
        <end position="345"/>
    </location>
</feature>
<keyword evidence="6" id="KW-1185">Reference proteome</keyword>
<dbReference type="SUPFAM" id="SSF158235">
    <property type="entry name" value="SOCS box-like"/>
    <property type="match status" value="1"/>
</dbReference>
<dbReference type="Gene3D" id="2.60.120.920">
    <property type="match status" value="1"/>
</dbReference>
<protein>
    <recommendedName>
        <fullName evidence="7">Neuralized-like protein 2</fullName>
    </recommendedName>
</protein>
<dbReference type="GO" id="GO:0035556">
    <property type="term" value="P:intracellular signal transduction"/>
    <property type="evidence" value="ECO:0007669"/>
    <property type="project" value="InterPro"/>
</dbReference>
<feature type="chain" id="PRO_5043654120" description="Neuralized-like protein 2" evidence="2">
    <location>
        <begin position="21"/>
        <end position="516"/>
    </location>
</feature>
<name>A0AAW0SV57_SCYPA</name>
<gene>
    <name evidence="5" type="ORF">O3P69_011233</name>
</gene>
<evidence type="ECO:0008006" key="7">
    <source>
        <dbReference type="Google" id="ProtNLM"/>
    </source>
</evidence>
<dbReference type="Gene3D" id="1.10.750.20">
    <property type="entry name" value="SOCS box"/>
    <property type="match status" value="1"/>
</dbReference>
<accession>A0AAW0SV57</accession>
<dbReference type="CDD" id="cd12887">
    <property type="entry name" value="SPRY_NHR_like"/>
    <property type="match status" value="1"/>
</dbReference>
<feature type="signal peptide" evidence="2">
    <location>
        <begin position="1"/>
        <end position="20"/>
    </location>
</feature>